<dbReference type="EMBL" id="JBDFQZ010000012">
    <property type="protein sequence ID" value="KAK9671489.1"/>
    <property type="molecule type" value="Genomic_DNA"/>
</dbReference>
<proteinExistence type="predicted"/>
<organism evidence="2 3">
    <name type="scientific">Saponaria officinalis</name>
    <name type="common">Common soapwort</name>
    <name type="synonym">Lychnis saponaria</name>
    <dbReference type="NCBI Taxonomy" id="3572"/>
    <lineage>
        <taxon>Eukaryota</taxon>
        <taxon>Viridiplantae</taxon>
        <taxon>Streptophyta</taxon>
        <taxon>Embryophyta</taxon>
        <taxon>Tracheophyta</taxon>
        <taxon>Spermatophyta</taxon>
        <taxon>Magnoliopsida</taxon>
        <taxon>eudicotyledons</taxon>
        <taxon>Gunneridae</taxon>
        <taxon>Pentapetalae</taxon>
        <taxon>Caryophyllales</taxon>
        <taxon>Caryophyllaceae</taxon>
        <taxon>Caryophylleae</taxon>
        <taxon>Saponaria</taxon>
    </lineage>
</organism>
<reference evidence="2" key="1">
    <citation type="submission" date="2024-03" db="EMBL/GenBank/DDBJ databases">
        <title>WGS assembly of Saponaria officinalis var. Norfolk2.</title>
        <authorList>
            <person name="Jenkins J."/>
            <person name="Shu S."/>
            <person name="Grimwood J."/>
            <person name="Barry K."/>
            <person name="Goodstein D."/>
            <person name="Schmutz J."/>
            <person name="Leebens-Mack J."/>
            <person name="Osbourn A."/>
        </authorList>
    </citation>
    <scope>NUCLEOTIDE SEQUENCE [LARGE SCALE GENOMIC DNA]</scope>
    <source>
        <strain evidence="2">JIC</strain>
    </source>
</reference>
<accession>A0AAW1H4L6</accession>
<sequence length="334" mass="37551">MILVFIYLDRVVFKLRSVPRTFPTLSTWSKVEIGKRIFDEKKEAGNFGYGSVDSPLVKENLIDVAAGVDRATNDSGVNDGGESATNCIENLSSAALEFARSFRKFSTALNVAKSEPPHCEAVQKMKLLADGMMEGLNLSQKGNKEEVVKDGASGAVGKEQEADEVGEKGVDVDDDTFFSNPKLWAAVDEIVAAFKVNKKNEQRKTTPSPIKRKPTQKDPSIPSFKLLESDDEDQSTEDNEPHNTSNADDTPQPPFPVSEVPILRSKRNKDIPVVFRSPYIQRNVIIFSELTQLEKEVSDYAFNEHMDERYYCFFKFNASYVYFYASEFFNVYLI</sequence>
<name>A0AAW1H4L6_SAPOF</name>
<comment type="caution">
    <text evidence="2">The sequence shown here is derived from an EMBL/GenBank/DDBJ whole genome shotgun (WGS) entry which is preliminary data.</text>
</comment>
<evidence type="ECO:0000256" key="1">
    <source>
        <dbReference type="SAM" id="MobiDB-lite"/>
    </source>
</evidence>
<gene>
    <name evidence="2" type="ORF">RND81_12G033200</name>
</gene>
<evidence type="ECO:0000313" key="3">
    <source>
        <dbReference type="Proteomes" id="UP001443914"/>
    </source>
</evidence>
<protein>
    <submittedName>
        <fullName evidence="2">Uncharacterized protein</fullName>
    </submittedName>
</protein>
<feature type="region of interest" description="Disordered" evidence="1">
    <location>
        <begin position="200"/>
        <end position="261"/>
    </location>
</feature>
<dbReference type="Proteomes" id="UP001443914">
    <property type="component" value="Unassembled WGS sequence"/>
</dbReference>
<dbReference type="AlphaFoldDB" id="A0AAW1H4L6"/>
<keyword evidence="3" id="KW-1185">Reference proteome</keyword>
<feature type="compositionally biased region" description="Acidic residues" evidence="1">
    <location>
        <begin position="229"/>
        <end position="238"/>
    </location>
</feature>
<evidence type="ECO:0000313" key="2">
    <source>
        <dbReference type="EMBL" id="KAK9671489.1"/>
    </source>
</evidence>
<feature type="region of interest" description="Disordered" evidence="1">
    <location>
        <begin position="141"/>
        <end position="169"/>
    </location>
</feature>